<evidence type="ECO:0000313" key="4">
    <source>
        <dbReference type="Proteomes" id="UP000663870"/>
    </source>
</evidence>
<dbReference type="Proteomes" id="UP000663870">
    <property type="component" value="Unassembled WGS sequence"/>
</dbReference>
<dbReference type="AlphaFoldDB" id="A0A815M881"/>
<dbReference type="EMBL" id="CAJNOL010007492">
    <property type="protein sequence ID" value="CAF1628833.1"/>
    <property type="molecule type" value="Genomic_DNA"/>
</dbReference>
<evidence type="ECO:0000313" key="3">
    <source>
        <dbReference type="Proteomes" id="UP000663854"/>
    </source>
</evidence>
<sequence length="69" mass="7654">MLLNQRISSLICSIFSMNYDGNKNGIRINETDLSLNKLQLILSSIVSNSSLSASIQQIHIDGSKSSFFF</sequence>
<dbReference type="Proteomes" id="UP000663854">
    <property type="component" value="Unassembled WGS sequence"/>
</dbReference>
<evidence type="ECO:0000313" key="2">
    <source>
        <dbReference type="EMBL" id="CAF1628833.1"/>
    </source>
</evidence>
<organism evidence="1 3">
    <name type="scientific">Rotaria sordida</name>
    <dbReference type="NCBI Taxonomy" id="392033"/>
    <lineage>
        <taxon>Eukaryota</taxon>
        <taxon>Metazoa</taxon>
        <taxon>Spiralia</taxon>
        <taxon>Gnathifera</taxon>
        <taxon>Rotifera</taxon>
        <taxon>Eurotatoria</taxon>
        <taxon>Bdelloidea</taxon>
        <taxon>Philodinida</taxon>
        <taxon>Philodinidae</taxon>
        <taxon>Rotaria</taxon>
    </lineage>
</organism>
<keyword evidence="4" id="KW-1185">Reference proteome</keyword>
<reference evidence="1" key="1">
    <citation type="submission" date="2021-02" db="EMBL/GenBank/DDBJ databases">
        <authorList>
            <person name="Nowell W R."/>
        </authorList>
    </citation>
    <scope>NUCLEOTIDE SEQUENCE</scope>
</reference>
<dbReference type="EMBL" id="CAJNOH010005956">
    <property type="protein sequence ID" value="CAF1415831.1"/>
    <property type="molecule type" value="Genomic_DNA"/>
</dbReference>
<name>A0A815M881_9BILA</name>
<protein>
    <submittedName>
        <fullName evidence="1">Uncharacterized protein</fullName>
    </submittedName>
</protein>
<evidence type="ECO:0000313" key="1">
    <source>
        <dbReference type="EMBL" id="CAF1415831.1"/>
    </source>
</evidence>
<accession>A0A815M881</accession>
<gene>
    <name evidence="2" type="ORF">JXQ802_LOCUS51523</name>
    <name evidence="1" type="ORF">PYM288_LOCUS35276</name>
</gene>
<comment type="caution">
    <text evidence="1">The sequence shown here is derived from an EMBL/GenBank/DDBJ whole genome shotgun (WGS) entry which is preliminary data.</text>
</comment>
<proteinExistence type="predicted"/>